<dbReference type="HOGENOM" id="CLU_2043511_0_0_1"/>
<dbReference type="STRING" id="7757.ENSPMAP00000008957"/>
<keyword evidence="3" id="KW-0964">Secreted</keyword>
<comment type="similarity">
    <text evidence="2">Belongs to the DIPK family.</text>
</comment>
<comment type="subcellular location">
    <subcellularLocation>
        <location evidence="1">Secreted</location>
    </subcellularLocation>
</comment>
<reference evidence="6" key="1">
    <citation type="submission" date="2025-08" db="UniProtKB">
        <authorList>
            <consortium name="Ensembl"/>
        </authorList>
    </citation>
    <scope>IDENTIFICATION</scope>
</reference>
<dbReference type="PANTHER" id="PTHR32073:SF6">
    <property type="entry name" value="DIVERGENT PROTEIN KINASE DOMAIN 2A"/>
    <property type="match status" value="1"/>
</dbReference>
<name>S4RUR7_PETMA</name>
<feature type="domain" description="FAM69 protein-kinase" evidence="5">
    <location>
        <begin position="14"/>
        <end position="83"/>
    </location>
</feature>
<evidence type="ECO:0000256" key="3">
    <source>
        <dbReference type="ARBA" id="ARBA00022525"/>
    </source>
</evidence>
<reference evidence="6" key="2">
    <citation type="submission" date="2025-09" db="UniProtKB">
        <authorList>
            <consortium name="Ensembl"/>
        </authorList>
    </citation>
    <scope>IDENTIFICATION</scope>
</reference>
<dbReference type="AlphaFoldDB" id="S4RUR7"/>
<dbReference type="Ensembl" id="ENSPMAT00000008996.1">
    <property type="protein sequence ID" value="ENSPMAP00000008957.1"/>
    <property type="gene ID" value="ENSPMAG00000008140.1"/>
</dbReference>
<dbReference type="PANTHER" id="PTHR32073">
    <property type="entry name" value="GH11358P"/>
    <property type="match status" value="1"/>
</dbReference>
<dbReference type="InterPro" id="IPR020519">
    <property type="entry name" value="DIPK2A/B"/>
</dbReference>
<evidence type="ECO:0000259" key="5">
    <source>
        <dbReference type="Pfam" id="PF12260"/>
    </source>
</evidence>
<organism evidence="6">
    <name type="scientific">Petromyzon marinus</name>
    <name type="common">Sea lamprey</name>
    <dbReference type="NCBI Taxonomy" id="7757"/>
    <lineage>
        <taxon>Eukaryota</taxon>
        <taxon>Metazoa</taxon>
        <taxon>Chordata</taxon>
        <taxon>Craniata</taxon>
        <taxon>Vertebrata</taxon>
        <taxon>Cyclostomata</taxon>
        <taxon>Hyperoartia</taxon>
        <taxon>Petromyzontiformes</taxon>
        <taxon>Petromyzontidae</taxon>
        <taxon>Petromyzon</taxon>
    </lineage>
</organism>
<protein>
    <recommendedName>
        <fullName evidence="5">FAM69 protein-kinase domain-containing protein</fullName>
    </recommendedName>
</protein>
<evidence type="ECO:0000256" key="1">
    <source>
        <dbReference type="ARBA" id="ARBA00004613"/>
    </source>
</evidence>
<keyword evidence="4" id="KW-0732">Signal</keyword>
<dbReference type="InterPro" id="IPR022049">
    <property type="entry name" value="FAM69_kinase_dom"/>
</dbReference>
<accession>S4RUR7</accession>
<evidence type="ECO:0000313" key="6">
    <source>
        <dbReference type="Ensembl" id="ENSPMAP00000008957.1"/>
    </source>
</evidence>
<dbReference type="GO" id="GO:0005576">
    <property type="term" value="C:extracellular region"/>
    <property type="evidence" value="ECO:0007669"/>
    <property type="project" value="UniProtKB-SubCell"/>
</dbReference>
<dbReference type="Pfam" id="PF12260">
    <property type="entry name" value="PIP49_C"/>
    <property type="match status" value="1"/>
</dbReference>
<sequence>KPDGWDKWYESGSEDGDDEGCLSFSRDALCTRAHHDHNFYAVCRSLLSPRSLWRGRRGGLLHSAPRAVASTGRLVRLVERCADPRGRPGLGAGERPGERRVQAARELRAYLAELLAGNNEG</sequence>
<evidence type="ECO:0000256" key="4">
    <source>
        <dbReference type="ARBA" id="ARBA00022729"/>
    </source>
</evidence>
<evidence type="ECO:0000256" key="2">
    <source>
        <dbReference type="ARBA" id="ARBA00006338"/>
    </source>
</evidence>
<proteinExistence type="inferred from homology"/>